<keyword evidence="1" id="KW-1133">Transmembrane helix</keyword>
<proteinExistence type="predicted"/>
<keyword evidence="1" id="KW-0812">Transmembrane</keyword>
<organism evidence="2 3">
    <name type="scientific">Mycolicibacterium sphagni</name>
    <dbReference type="NCBI Taxonomy" id="1786"/>
    <lineage>
        <taxon>Bacteria</taxon>
        <taxon>Bacillati</taxon>
        <taxon>Actinomycetota</taxon>
        <taxon>Actinomycetes</taxon>
        <taxon>Mycobacteriales</taxon>
        <taxon>Mycobacteriaceae</taxon>
        <taxon>Mycolicibacterium</taxon>
    </lineage>
</organism>
<evidence type="ECO:0000256" key="1">
    <source>
        <dbReference type="SAM" id="Phobius"/>
    </source>
</evidence>
<keyword evidence="3" id="KW-1185">Reference proteome</keyword>
<feature type="transmembrane region" description="Helical" evidence="1">
    <location>
        <begin position="94"/>
        <end position="112"/>
    </location>
</feature>
<keyword evidence="1" id="KW-0472">Membrane</keyword>
<name>A0ABX2K350_9MYCO</name>
<evidence type="ECO:0000313" key="2">
    <source>
        <dbReference type="EMBL" id="NTY63273.1"/>
    </source>
</evidence>
<dbReference type="Proteomes" id="UP000708347">
    <property type="component" value="Unassembled WGS sequence"/>
</dbReference>
<comment type="caution">
    <text evidence="2">The sequence shown here is derived from an EMBL/GenBank/DDBJ whole genome shotgun (WGS) entry which is preliminary data.</text>
</comment>
<evidence type="ECO:0000313" key="3">
    <source>
        <dbReference type="Proteomes" id="UP000708347"/>
    </source>
</evidence>
<feature type="transmembrane region" description="Helical" evidence="1">
    <location>
        <begin position="69"/>
        <end position="88"/>
    </location>
</feature>
<dbReference type="EMBL" id="VBSB01000035">
    <property type="protein sequence ID" value="NTY63273.1"/>
    <property type="molecule type" value="Genomic_DNA"/>
</dbReference>
<sequence>MTPQGSFDVTTVQFAQLAALIAIMGTAVVYGTDVFCALVLRPAFAHLDDRALGAVAGFVHRYGDRRMPIPGAVGLVAAAASFVLAALAGHWAQAITAGVAVALLLVWLLLYIRVSAPINRRLTAAAENGQLLPDVRVLQADWDRIITARAILQGLALAALCLTLIL</sequence>
<accession>A0ABX2K350</accession>
<reference evidence="2 3" key="1">
    <citation type="submission" date="2019-05" db="EMBL/GenBank/DDBJ databases">
        <title>Mycolicibacterium sphagni ENV482 genome assembly.</title>
        <authorList>
            <person name="Chen W."/>
            <person name="Faulkner N.W."/>
            <person name="Hyman M.R."/>
        </authorList>
    </citation>
    <scope>NUCLEOTIDE SEQUENCE [LARGE SCALE GENOMIC DNA]</scope>
    <source>
        <strain evidence="2 3">ENV482</strain>
    </source>
</reference>
<feature type="transmembrane region" description="Helical" evidence="1">
    <location>
        <begin position="14"/>
        <end position="40"/>
    </location>
</feature>
<gene>
    <name evidence="2" type="ORF">FEG63_27505</name>
</gene>
<protein>
    <submittedName>
        <fullName evidence="2">DUF1772 domain-containing protein</fullName>
    </submittedName>
</protein>